<evidence type="ECO:0000256" key="12">
    <source>
        <dbReference type="ARBA" id="ARBA00023136"/>
    </source>
</evidence>
<keyword evidence="4" id="KW-1003">Cell membrane</keyword>
<dbReference type="PANTHER" id="PTHR30561:SF0">
    <property type="entry name" value="GUANIDINIUM EXPORTER"/>
    <property type="match status" value="1"/>
</dbReference>
<evidence type="ECO:0000256" key="7">
    <source>
        <dbReference type="ARBA" id="ARBA00022556"/>
    </source>
</evidence>
<dbReference type="Proteomes" id="UP000727993">
    <property type="component" value="Unassembled WGS sequence"/>
</dbReference>
<keyword evidence="8 13" id="KW-0812">Transmembrane</keyword>
<evidence type="ECO:0000256" key="13">
    <source>
        <dbReference type="SAM" id="Phobius"/>
    </source>
</evidence>
<dbReference type="GO" id="GO:0009103">
    <property type="term" value="P:lipopolysaccharide biosynthetic process"/>
    <property type="evidence" value="ECO:0007669"/>
    <property type="project" value="UniProtKB-KW"/>
</dbReference>
<evidence type="ECO:0000313" key="15">
    <source>
        <dbReference type="EMBL" id="MBK9298739.1"/>
    </source>
</evidence>
<feature type="transmembrane region" description="Helical" evidence="13">
    <location>
        <begin position="58"/>
        <end position="76"/>
    </location>
</feature>
<keyword evidence="5" id="KW-0444">Lipid biosynthesis</keyword>
<sequence>MSVATFVMVLVAAMLHAAWNLAMKDSDDRLLAAWAIMGVGGLVSLPVLVVLGPPPAEALGWLALSVGIHVGYVLALSRAYELTDLAVAYPVARGTAPLLVTIGGVTLLGDAISPLGIVGVALVSGGLMSMMRRGSLAGYRWAVFTGLFIASYTLSDGAGVRAGDDALRYIAALFVLQTALLSVVVLRVRGRRSMVDTMRAQPWRLGMAGCAGVTAYLLVLIASRTSPLGLVSGLRETSTAFGVLGGSVFLGESVTPKHAAAVAAAIVGALLILAGS</sequence>
<evidence type="ECO:0000256" key="4">
    <source>
        <dbReference type="ARBA" id="ARBA00022475"/>
    </source>
</evidence>
<comment type="subcellular location">
    <subcellularLocation>
        <location evidence="1">Cell membrane</location>
        <topology evidence="1">Multi-pass membrane protein</topology>
    </subcellularLocation>
</comment>
<dbReference type="AlphaFoldDB" id="A0A936TGE2"/>
<keyword evidence="7" id="KW-0441">Lipid A biosynthesis</keyword>
<dbReference type="Pfam" id="PF00892">
    <property type="entry name" value="EamA"/>
    <property type="match status" value="1"/>
</dbReference>
<evidence type="ECO:0000256" key="10">
    <source>
        <dbReference type="ARBA" id="ARBA00022989"/>
    </source>
</evidence>
<dbReference type="InterPro" id="IPR000620">
    <property type="entry name" value="EamA_dom"/>
</dbReference>
<feature type="transmembrane region" description="Helical" evidence="13">
    <location>
        <begin position="166"/>
        <end position="185"/>
    </location>
</feature>
<comment type="similarity">
    <text evidence="2">Belongs to the EamA transporter family.</text>
</comment>
<organism evidence="15 16">
    <name type="scientific">Candidatus Neomicrothrix subdominans</name>
    <dbReference type="NCBI Taxonomy" id="2954438"/>
    <lineage>
        <taxon>Bacteria</taxon>
        <taxon>Bacillati</taxon>
        <taxon>Actinomycetota</taxon>
        <taxon>Acidimicrobiia</taxon>
        <taxon>Acidimicrobiales</taxon>
        <taxon>Microthrixaceae</taxon>
        <taxon>Candidatus Neomicrothrix</taxon>
    </lineage>
</organism>
<evidence type="ECO:0000256" key="2">
    <source>
        <dbReference type="ARBA" id="ARBA00007362"/>
    </source>
</evidence>
<protein>
    <submittedName>
        <fullName evidence="15">EamA family transporter</fullName>
    </submittedName>
</protein>
<dbReference type="EMBL" id="JADJZA010000010">
    <property type="protein sequence ID" value="MBK9298739.1"/>
    <property type="molecule type" value="Genomic_DNA"/>
</dbReference>
<keyword evidence="3" id="KW-0813">Transport</keyword>
<evidence type="ECO:0000256" key="5">
    <source>
        <dbReference type="ARBA" id="ARBA00022516"/>
    </source>
</evidence>
<evidence type="ECO:0000313" key="16">
    <source>
        <dbReference type="Proteomes" id="UP000727993"/>
    </source>
</evidence>
<feature type="transmembrane region" description="Helical" evidence="13">
    <location>
        <begin position="96"/>
        <end position="124"/>
    </location>
</feature>
<feature type="transmembrane region" description="Helical" evidence="13">
    <location>
        <begin position="30"/>
        <end position="51"/>
    </location>
</feature>
<gene>
    <name evidence="15" type="ORF">IPN02_18305</name>
</gene>
<evidence type="ECO:0000256" key="11">
    <source>
        <dbReference type="ARBA" id="ARBA00023098"/>
    </source>
</evidence>
<keyword evidence="12 13" id="KW-0472">Membrane</keyword>
<feature type="domain" description="EamA" evidence="14">
    <location>
        <begin position="138"/>
        <end position="273"/>
    </location>
</feature>
<dbReference type="Gene3D" id="1.10.3730.20">
    <property type="match status" value="2"/>
</dbReference>
<dbReference type="PANTHER" id="PTHR30561">
    <property type="entry name" value="SMR FAMILY PROTON-DEPENDENT DRUG EFFLUX TRANSPORTER SUGE"/>
    <property type="match status" value="1"/>
</dbReference>
<evidence type="ECO:0000256" key="6">
    <source>
        <dbReference type="ARBA" id="ARBA00022519"/>
    </source>
</evidence>
<dbReference type="GO" id="GO:0022857">
    <property type="term" value="F:transmembrane transporter activity"/>
    <property type="evidence" value="ECO:0007669"/>
    <property type="project" value="InterPro"/>
</dbReference>
<evidence type="ECO:0000256" key="9">
    <source>
        <dbReference type="ARBA" id="ARBA00022985"/>
    </source>
</evidence>
<evidence type="ECO:0000259" key="14">
    <source>
        <dbReference type="Pfam" id="PF00892"/>
    </source>
</evidence>
<dbReference type="SUPFAM" id="SSF103481">
    <property type="entry name" value="Multidrug resistance efflux transporter EmrE"/>
    <property type="match status" value="2"/>
</dbReference>
<evidence type="ECO:0000256" key="3">
    <source>
        <dbReference type="ARBA" id="ARBA00022448"/>
    </source>
</evidence>
<keyword evidence="6" id="KW-0997">Cell inner membrane</keyword>
<feature type="transmembrane region" description="Helical" evidence="13">
    <location>
        <begin position="136"/>
        <end position="154"/>
    </location>
</feature>
<dbReference type="InterPro" id="IPR037185">
    <property type="entry name" value="EmrE-like"/>
</dbReference>
<keyword evidence="11" id="KW-0443">Lipid metabolism</keyword>
<evidence type="ECO:0000256" key="8">
    <source>
        <dbReference type="ARBA" id="ARBA00022692"/>
    </source>
</evidence>
<reference evidence="15 16" key="1">
    <citation type="submission" date="2020-10" db="EMBL/GenBank/DDBJ databases">
        <title>Connecting structure to function with the recovery of over 1000 high-quality activated sludge metagenome-assembled genomes encoding full-length rRNA genes using long-read sequencing.</title>
        <authorList>
            <person name="Singleton C.M."/>
            <person name="Petriglieri F."/>
            <person name="Kristensen J.M."/>
            <person name="Kirkegaard R.H."/>
            <person name="Michaelsen T.Y."/>
            <person name="Andersen M.H."/>
            <person name="Karst S.M."/>
            <person name="Dueholm M.S."/>
            <person name="Nielsen P.H."/>
            <person name="Albertsen M."/>
        </authorList>
    </citation>
    <scope>NUCLEOTIDE SEQUENCE [LARGE SCALE GENOMIC DNA]</scope>
    <source>
        <strain evidence="15">Lyne_18-Q3-R50-59_MAXAC.006</strain>
    </source>
</reference>
<feature type="transmembrane region" description="Helical" evidence="13">
    <location>
        <begin position="205"/>
        <end position="223"/>
    </location>
</feature>
<name>A0A936TGE2_9ACTN</name>
<feature type="transmembrane region" description="Helical" evidence="13">
    <location>
        <begin position="258"/>
        <end position="275"/>
    </location>
</feature>
<accession>A0A936TGE2</accession>
<evidence type="ECO:0000256" key="1">
    <source>
        <dbReference type="ARBA" id="ARBA00004651"/>
    </source>
</evidence>
<proteinExistence type="inferred from homology"/>
<dbReference type="GO" id="GO:0005886">
    <property type="term" value="C:plasma membrane"/>
    <property type="evidence" value="ECO:0007669"/>
    <property type="project" value="UniProtKB-SubCell"/>
</dbReference>
<keyword evidence="10 13" id="KW-1133">Transmembrane helix</keyword>
<comment type="caution">
    <text evidence="15">The sequence shown here is derived from an EMBL/GenBank/DDBJ whole genome shotgun (WGS) entry which is preliminary data.</text>
</comment>
<dbReference type="InterPro" id="IPR000390">
    <property type="entry name" value="Small_drug/metabolite_transptr"/>
</dbReference>
<keyword evidence="9" id="KW-0448">Lipopolysaccharide biosynthesis</keyword>